<comment type="caution">
    <text evidence="2">The sequence shown here is derived from an EMBL/GenBank/DDBJ whole genome shotgun (WGS) entry which is preliminary data.</text>
</comment>
<organism evidence="2 3">
    <name type="scientific">Hydrogeniiclostridium mannosilyticum</name>
    <dbReference type="NCBI Taxonomy" id="2764322"/>
    <lineage>
        <taxon>Bacteria</taxon>
        <taxon>Bacillati</taxon>
        <taxon>Bacillota</taxon>
        <taxon>Clostridia</taxon>
        <taxon>Eubacteriales</taxon>
        <taxon>Acutalibacteraceae</taxon>
        <taxon>Hydrogeniiclostridium</taxon>
    </lineage>
</organism>
<name>A0A328UIP3_9FIRM</name>
<feature type="chain" id="PRO_5039120799" evidence="1">
    <location>
        <begin position="23"/>
        <end position="63"/>
    </location>
</feature>
<proteinExistence type="predicted"/>
<evidence type="ECO:0000313" key="3">
    <source>
        <dbReference type="Proteomes" id="UP000249377"/>
    </source>
</evidence>
<gene>
    <name evidence="2" type="ORF">DPQ25_06195</name>
</gene>
<evidence type="ECO:0000256" key="1">
    <source>
        <dbReference type="SAM" id="SignalP"/>
    </source>
</evidence>
<feature type="signal peptide" evidence="1">
    <location>
        <begin position="1"/>
        <end position="22"/>
    </location>
</feature>
<evidence type="ECO:0000313" key="2">
    <source>
        <dbReference type="EMBL" id="RAQ29874.1"/>
    </source>
</evidence>
<keyword evidence="3" id="KW-1185">Reference proteome</keyword>
<keyword evidence="1" id="KW-0732">Signal</keyword>
<sequence length="63" mass="6650">MKSIPRMAFTLYKIISAAGAYAAQGYAASLSPTPALIFEAGCYSRPSLSQLINKKGGLQLLKA</sequence>
<protein>
    <submittedName>
        <fullName evidence="2">Uncharacterized protein</fullName>
    </submittedName>
</protein>
<dbReference type="EMBL" id="QLYR01000002">
    <property type="protein sequence ID" value="RAQ29874.1"/>
    <property type="molecule type" value="Genomic_DNA"/>
</dbReference>
<accession>A0A328UIP3</accession>
<dbReference type="AlphaFoldDB" id="A0A328UIP3"/>
<dbReference type="Proteomes" id="UP000249377">
    <property type="component" value="Unassembled WGS sequence"/>
</dbReference>
<reference evidence="2 3" key="1">
    <citation type="submission" date="2018-06" db="EMBL/GenBank/DDBJ databases">
        <title>Noncontiguous genome sequence of Ruminococcaceae bacterium ASD2818.</title>
        <authorList>
            <person name="Chaplin A.V."/>
            <person name="Sokolova S.R."/>
            <person name="Kochetkova T.O."/>
            <person name="Goltsov A.Y."/>
            <person name="Trofimov D.Y."/>
            <person name="Efimov B.A."/>
        </authorList>
    </citation>
    <scope>NUCLEOTIDE SEQUENCE [LARGE SCALE GENOMIC DNA]</scope>
    <source>
        <strain evidence="2 3">ASD2818</strain>
    </source>
</reference>